<dbReference type="EMBL" id="FR839630">
    <property type="protein sequence ID" value="SCV12275.1"/>
    <property type="molecule type" value="Genomic_DNA"/>
</dbReference>
<evidence type="ECO:0000313" key="2">
    <source>
        <dbReference type="Proteomes" id="UP000006853"/>
    </source>
</evidence>
<evidence type="ECO:0000313" key="1">
    <source>
        <dbReference type="EMBL" id="SCV12275.1"/>
    </source>
</evidence>
<dbReference type="AlphaFoldDB" id="A0A1G4KQJ7"/>
<gene>
    <name evidence="1" type="ordered locus">PP7435_Chr3-0897</name>
</gene>
<protein>
    <submittedName>
        <fullName evidence="1">Uncharacterized protein</fullName>
    </submittedName>
</protein>
<proteinExistence type="predicted"/>
<dbReference type="Proteomes" id="UP000006853">
    <property type="component" value="Chromosome 3"/>
</dbReference>
<organism evidence="1 2">
    <name type="scientific">Komagataella phaffii (strain ATCC 76273 / CBS 7435 / CECT 11047 / NRRL Y-11430 / Wegner 21-1)</name>
    <name type="common">Yeast</name>
    <name type="synonym">Pichia pastoris</name>
    <dbReference type="NCBI Taxonomy" id="981350"/>
    <lineage>
        <taxon>Eukaryota</taxon>
        <taxon>Fungi</taxon>
        <taxon>Dikarya</taxon>
        <taxon>Ascomycota</taxon>
        <taxon>Saccharomycotina</taxon>
        <taxon>Pichiomycetes</taxon>
        <taxon>Pichiales</taxon>
        <taxon>Pichiaceae</taxon>
        <taxon>Komagataella</taxon>
    </lineage>
</organism>
<sequence length="597" mass="70298">MLIFKRYKHIRPIFKTHAGGNSINVSRKQDLIHRDITEIRKNSKDNNQLNLNICLKMKAYNRTPQTINNVFRLCNVLKQEKDFIPDNRVYYEIIKSINHKCDLIGNTDRLLKDEKIQEIQILANTSLDLAQELISHNGPRCKISAPLREQLEKVVTKCQSVLLLRRYLGLLKTIGTSDKYEYLRILTRFYFNSNQYELCFDSFWIMISKYEAGFTTKPLNNVLNEFHLGYLIRWSSERNDEANILKMIELLEKNNKVHDFITDKTLYRLTTHSVQYNNHKVLARLLQLKDDNSLFFNDYNFNENTLKEFLNCFSENGLVDETLTVIERILLLRNQSTLDNELASHLIQCYANNKETNYLTVWDICKDINVDINTKDLYVLRYPQLATTADIRNNFKALLDDLINHDSPLELKKKLLESIFVHIKTRVQTLALSSVPVELLSPKLLELYSYYFKSTFPSKLTAYQFTILHKSITNEKLSPKCHYHLMLSQCHGNSHSTLNYFLFNYLNEYQYLTPKILELIQMVIEETNDFQLKEFLNYYVQHSNNPDGGRWRELLHPEDDYFSIRILTRKNHQIIDGFGEYSYGIDHTNATRLASIG</sequence>
<reference evidence="1 2" key="1">
    <citation type="journal article" date="2011" name="J. Biotechnol.">
        <title>High-quality genome sequence of Pichia pastoris CBS7435.</title>
        <authorList>
            <person name="Kuberl A."/>
            <person name="Schneider J."/>
            <person name="Thallinger G.G."/>
            <person name="Anderl I."/>
            <person name="Wibberg D."/>
            <person name="Hajek T."/>
            <person name="Jaenicke S."/>
            <person name="Brinkrolf K."/>
            <person name="Goesmann A."/>
            <person name="Szczepanowski R."/>
            <person name="Puhler A."/>
            <person name="Schwab H."/>
            <person name="Glieder A."/>
            <person name="Pichler H."/>
        </authorList>
    </citation>
    <scope>NUCLEOTIDE SEQUENCE [LARGE SCALE GENOMIC DNA]</scope>
    <source>
        <strain evidence="2">ATCC 76273 / CBS 7435 / CECT 11047 / NRRL Y-11430 / Wegner 21-1</strain>
    </source>
</reference>
<keyword evidence="2" id="KW-1185">Reference proteome</keyword>
<reference evidence="1 2" key="2">
    <citation type="journal article" date="2016" name="FEMS Yeast Res.">
        <title>Curation of the genome annotation of Pichia pastoris (Komagataella phaffii) CBS7435 from gene level to protein function.</title>
        <authorList>
            <person name="Valli M."/>
            <person name="Tatto N.E."/>
            <person name="Peymann A."/>
            <person name="Gruber C."/>
            <person name="Landes N."/>
            <person name="Ekker H."/>
            <person name="Thallinger G.G."/>
            <person name="Mattanovich D."/>
            <person name="Gasser B."/>
            <person name="Graf A.B."/>
        </authorList>
    </citation>
    <scope>GENOME REANNOTATION</scope>
    <source>
        <strain evidence="1 2">ATCC 76273 / CBS 7435 / CECT 11047 / NRRL Y-11430 / Wegner 21-1</strain>
    </source>
</reference>
<name>A0A1G4KQJ7_KOMPC</name>
<accession>A0A1G4KQJ7</accession>